<sequence length="179" mass="20427">MKVIRIIRNNFIFFTLTMLVVLSGCSEKLESTKFELYDGNALKIATVGEPPEVKEEQVSFSQISFDNFNSIDLDSYDAVFIMKENLSQAAESQYADVYLNSAIPFIFVSAKSHIPFTVKDEAYSNFWGWTPGNGYTVGILSAEEGNSINSWEFGLYNDEISDEHIKEMYTRIFMKIDEQ</sequence>
<dbReference type="EMBL" id="CAKJTJ010000042">
    <property type="protein sequence ID" value="CAG9623298.1"/>
    <property type="molecule type" value="Genomic_DNA"/>
</dbReference>
<protein>
    <recommendedName>
        <fullName evidence="3">Lipoprotein</fullName>
    </recommendedName>
</protein>
<proteinExistence type="predicted"/>
<organism evidence="1 2">
    <name type="scientific">Sutcliffiella rhizosphaerae</name>
    <dbReference type="NCBI Taxonomy" id="2880967"/>
    <lineage>
        <taxon>Bacteria</taxon>
        <taxon>Bacillati</taxon>
        <taxon>Bacillota</taxon>
        <taxon>Bacilli</taxon>
        <taxon>Bacillales</taxon>
        <taxon>Bacillaceae</taxon>
        <taxon>Sutcliffiella</taxon>
    </lineage>
</organism>
<accession>A0ABM8YTK8</accession>
<evidence type="ECO:0000313" key="1">
    <source>
        <dbReference type="EMBL" id="CAG9623298.1"/>
    </source>
</evidence>
<comment type="caution">
    <text evidence="1">The sequence shown here is derived from an EMBL/GenBank/DDBJ whole genome shotgun (WGS) entry which is preliminary data.</text>
</comment>
<evidence type="ECO:0008006" key="3">
    <source>
        <dbReference type="Google" id="ProtNLM"/>
    </source>
</evidence>
<name>A0ABM8YTK8_9BACI</name>
<reference evidence="1 2" key="1">
    <citation type="submission" date="2021-10" db="EMBL/GenBank/DDBJ databases">
        <authorList>
            <person name="Criscuolo A."/>
        </authorList>
    </citation>
    <scope>NUCLEOTIDE SEQUENCE [LARGE SCALE GENOMIC DNA]</scope>
    <source>
        <strain evidence="2">CIP 111883</strain>
    </source>
</reference>
<dbReference type="PROSITE" id="PS51257">
    <property type="entry name" value="PROKAR_LIPOPROTEIN"/>
    <property type="match status" value="1"/>
</dbReference>
<gene>
    <name evidence="1" type="ORF">BACCIP111883_04099</name>
</gene>
<evidence type="ECO:0000313" key="2">
    <source>
        <dbReference type="Proteomes" id="UP000789833"/>
    </source>
</evidence>
<dbReference type="Proteomes" id="UP000789833">
    <property type="component" value="Unassembled WGS sequence"/>
</dbReference>
<keyword evidence="2" id="KW-1185">Reference proteome</keyword>
<dbReference type="RefSeq" id="WP_230504619.1">
    <property type="nucleotide sequence ID" value="NZ_CAKJTJ010000042.1"/>
</dbReference>